<dbReference type="EMBL" id="JAHLOQ010000041">
    <property type="protein sequence ID" value="MBU5337165.1"/>
    <property type="molecule type" value="Genomic_DNA"/>
</dbReference>
<name>A0ABS6DZ91_9FIRM</name>
<dbReference type="Proteomes" id="UP001196301">
    <property type="component" value="Unassembled WGS sequence"/>
</dbReference>
<evidence type="ECO:0000313" key="2">
    <source>
        <dbReference type="Proteomes" id="UP001196301"/>
    </source>
</evidence>
<evidence type="ECO:0000313" key="1">
    <source>
        <dbReference type="EMBL" id="MBU5337165.1"/>
    </source>
</evidence>
<organism evidence="1 2">
    <name type="scientific">Intestinibacter bartlettii</name>
    <dbReference type="NCBI Taxonomy" id="261299"/>
    <lineage>
        <taxon>Bacteria</taxon>
        <taxon>Bacillati</taxon>
        <taxon>Bacillota</taxon>
        <taxon>Clostridia</taxon>
        <taxon>Peptostreptococcales</taxon>
        <taxon>Peptostreptococcaceae</taxon>
        <taxon>Intestinibacter</taxon>
    </lineage>
</organism>
<gene>
    <name evidence="1" type="ORF">KQI20_12000</name>
</gene>
<sequence length="296" mass="35068">MNKQEHIKNTILDFDIILNSLFEEYELDISLPIEKCLSTVSIKDIIPTQEDTIFNQLDSIYHRRIKELFYTLKKIERLGAPKIYYYKDNTIKITSTLIDSYRLDGHIDNLYNFKTTYLTRLQHFLEDLSPIKYIQYLVDIEGLILEVGEPKLTIDGANIILRYPFDVDDIDNTVELIKDEFKRFKIEALSCVVVLRESGNEIYIPSKYEDYYFPKYFKEALNDLEVVSLFKSKIVEAIIDGKFENLYYFSAYEYMNNKTNKPYCYIYIKDNRLCDLEKSKLINKLLKLQDNLEVGV</sequence>
<reference evidence="1 2" key="1">
    <citation type="submission" date="2021-06" db="EMBL/GenBank/DDBJ databases">
        <authorList>
            <person name="Sun Q."/>
            <person name="Li D."/>
        </authorList>
    </citation>
    <scope>NUCLEOTIDE SEQUENCE [LARGE SCALE GENOMIC DNA]</scope>
    <source>
        <strain evidence="1 2">N19</strain>
    </source>
</reference>
<protein>
    <submittedName>
        <fullName evidence="1">Uncharacterized protein</fullName>
    </submittedName>
</protein>
<comment type="caution">
    <text evidence="1">The sequence shown here is derived from an EMBL/GenBank/DDBJ whole genome shotgun (WGS) entry which is preliminary data.</text>
</comment>
<accession>A0ABS6DZ91</accession>
<dbReference type="RefSeq" id="WP_216571514.1">
    <property type="nucleotide sequence ID" value="NZ_JAHLOQ010000041.1"/>
</dbReference>
<keyword evidence="2" id="KW-1185">Reference proteome</keyword>
<proteinExistence type="predicted"/>